<dbReference type="AlphaFoldDB" id="A0A7J3Y088"/>
<dbReference type="EMBL" id="DRYK01000062">
    <property type="protein sequence ID" value="HHP68129.1"/>
    <property type="molecule type" value="Genomic_DNA"/>
</dbReference>
<organism evidence="1">
    <name type="scientific">Thermogladius calderae</name>
    <dbReference type="NCBI Taxonomy" id="1200300"/>
    <lineage>
        <taxon>Archaea</taxon>
        <taxon>Thermoproteota</taxon>
        <taxon>Thermoprotei</taxon>
        <taxon>Desulfurococcales</taxon>
        <taxon>Desulfurococcaceae</taxon>
        <taxon>Thermogladius</taxon>
    </lineage>
</organism>
<gene>
    <name evidence="1" type="ORF">ENM60_05020</name>
</gene>
<accession>A0A7J3Y088</accession>
<proteinExistence type="predicted"/>
<comment type="caution">
    <text evidence="1">The sequence shown here is derived from an EMBL/GenBank/DDBJ whole genome shotgun (WGS) entry which is preliminary data.</text>
</comment>
<sequence>MSQVARTEKGYLCKRDGSLMYLVYESEKTTDNKLKVVISYKCPVCGFKVERESIELSRLKDSFTIVRVVRKIPV</sequence>
<name>A0A7J3Y088_9CREN</name>
<reference evidence="1" key="1">
    <citation type="journal article" date="2020" name="mSystems">
        <title>Genome- and Community-Level Interaction Insights into Carbon Utilization and Element Cycling Functions of Hydrothermarchaeota in Hydrothermal Sediment.</title>
        <authorList>
            <person name="Zhou Z."/>
            <person name="Liu Y."/>
            <person name="Xu W."/>
            <person name="Pan J."/>
            <person name="Luo Z.H."/>
            <person name="Li M."/>
        </authorList>
    </citation>
    <scope>NUCLEOTIDE SEQUENCE [LARGE SCALE GENOMIC DNA]</scope>
    <source>
        <strain evidence="1">SpSt-110</strain>
    </source>
</reference>
<evidence type="ECO:0000313" key="1">
    <source>
        <dbReference type="EMBL" id="HHP68129.1"/>
    </source>
</evidence>
<protein>
    <submittedName>
        <fullName evidence="1">Uncharacterized protein</fullName>
    </submittedName>
</protein>